<comment type="subcellular location">
    <subcellularLocation>
        <location evidence="1">Cell membrane</location>
        <topology evidence="1">Multi-pass membrane protein</topology>
    </subcellularLocation>
</comment>
<dbReference type="STRING" id="188906.SAMN04488526_3066"/>
<feature type="transmembrane region" description="Helical" evidence="11">
    <location>
        <begin position="263"/>
        <end position="285"/>
    </location>
</feature>
<dbReference type="Pfam" id="PF01544">
    <property type="entry name" value="CorA"/>
    <property type="match status" value="1"/>
</dbReference>
<keyword evidence="8 11" id="KW-1133">Transmembrane helix</keyword>
<dbReference type="OrthoDB" id="9803484at2"/>
<dbReference type="AlphaFoldDB" id="A0A1H7RN97"/>
<keyword evidence="13" id="KW-1185">Reference proteome</keyword>
<dbReference type="GO" id="GO:0015087">
    <property type="term" value="F:cobalt ion transmembrane transporter activity"/>
    <property type="evidence" value="ECO:0007669"/>
    <property type="project" value="TreeGrafter"/>
</dbReference>
<evidence type="ECO:0000256" key="10">
    <source>
        <dbReference type="ARBA" id="ARBA00023136"/>
    </source>
</evidence>
<keyword evidence="7" id="KW-0862">Zinc</keyword>
<evidence type="ECO:0000256" key="8">
    <source>
        <dbReference type="ARBA" id="ARBA00022989"/>
    </source>
</evidence>
<evidence type="ECO:0000256" key="4">
    <source>
        <dbReference type="ARBA" id="ARBA00022475"/>
    </source>
</evidence>
<dbReference type="InterPro" id="IPR045861">
    <property type="entry name" value="CorA_cytoplasmic_dom"/>
</dbReference>
<gene>
    <name evidence="12" type="ORF">SAMN04488526_3066</name>
</gene>
<keyword evidence="4" id="KW-1003">Cell membrane</keyword>
<protein>
    <submittedName>
        <fullName evidence="12">Zinc transporter</fullName>
    </submittedName>
</protein>
<evidence type="ECO:0000313" key="13">
    <source>
        <dbReference type="Proteomes" id="UP000199283"/>
    </source>
</evidence>
<feature type="transmembrane region" description="Helical" evidence="11">
    <location>
        <begin position="297"/>
        <end position="318"/>
    </location>
</feature>
<evidence type="ECO:0000256" key="2">
    <source>
        <dbReference type="ARBA" id="ARBA00009765"/>
    </source>
</evidence>
<dbReference type="RefSeq" id="WP_092764357.1">
    <property type="nucleotide sequence ID" value="NZ_FNZQ01000007.1"/>
</dbReference>
<dbReference type="GO" id="GO:0015095">
    <property type="term" value="F:magnesium ion transmembrane transporter activity"/>
    <property type="evidence" value="ECO:0007669"/>
    <property type="project" value="TreeGrafter"/>
</dbReference>
<dbReference type="GO" id="GO:0050897">
    <property type="term" value="F:cobalt ion binding"/>
    <property type="evidence" value="ECO:0007669"/>
    <property type="project" value="TreeGrafter"/>
</dbReference>
<keyword evidence="3" id="KW-0813">Transport</keyword>
<dbReference type="PANTHER" id="PTHR46494">
    <property type="entry name" value="CORA FAMILY METAL ION TRANSPORTER (EUROFUNG)"/>
    <property type="match status" value="1"/>
</dbReference>
<dbReference type="SUPFAM" id="SSF143865">
    <property type="entry name" value="CorA soluble domain-like"/>
    <property type="match status" value="1"/>
</dbReference>
<evidence type="ECO:0000256" key="5">
    <source>
        <dbReference type="ARBA" id="ARBA00022519"/>
    </source>
</evidence>
<dbReference type="EMBL" id="FNZQ01000007">
    <property type="protein sequence ID" value="SEL61294.1"/>
    <property type="molecule type" value="Genomic_DNA"/>
</dbReference>
<proteinExistence type="inferred from homology"/>
<dbReference type="GO" id="GO:0000287">
    <property type="term" value="F:magnesium ion binding"/>
    <property type="evidence" value="ECO:0007669"/>
    <property type="project" value="TreeGrafter"/>
</dbReference>
<keyword evidence="9" id="KW-0406">Ion transport</keyword>
<reference evidence="12 13" key="1">
    <citation type="submission" date="2016-10" db="EMBL/GenBank/DDBJ databases">
        <authorList>
            <person name="de Groot N.N."/>
        </authorList>
    </citation>
    <scope>NUCLEOTIDE SEQUENCE [LARGE SCALE GENOMIC DNA]</scope>
    <source>
        <strain evidence="12 13">DSM 14858</strain>
    </source>
</reference>
<dbReference type="PANTHER" id="PTHR46494:SF3">
    <property type="entry name" value="ZINC TRANSPORT PROTEIN ZNTB"/>
    <property type="match status" value="1"/>
</dbReference>
<evidence type="ECO:0000256" key="7">
    <source>
        <dbReference type="ARBA" id="ARBA00022833"/>
    </source>
</evidence>
<dbReference type="Proteomes" id="UP000199283">
    <property type="component" value="Unassembled WGS sequence"/>
</dbReference>
<keyword evidence="5" id="KW-0997">Cell inner membrane</keyword>
<dbReference type="InterPro" id="IPR045863">
    <property type="entry name" value="CorA_TM1_TM2"/>
</dbReference>
<keyword evidence="6 11" id="KW-0812">Transmembrane</keyword>
<name>A0A1H7RN97_9RHOB</name>
<dbReference type="GO" id="GO:0005886">
    <property type="term" value="C:plasma membrane"/>
    <property type="evidence" value="ECO:0007669"/>
    <property type="project" value="UniProtKB-SubCell"/>
</dbReference>
<dbReference type="Gene3D" id="3.30.460.20">
    <property type="entry name" value="CorA soluble domain-like"/>
    <property type="match status" value="1"/>
</dbReference>
<evidence type="ECO:0000256" key="1">
    <source>
        <dbReference type="ARBA" id="ARBA00004651"/>
    </source>
</evidence>
<dbReference type="InterPro" id="IPR002523">
    <property type="entry name" value="MgTranspt_CorA/ZnTranspt_ZntB"/>
</dbReference>
<evidence type="ECO:0000256" key="11">
    <source>
        <dbReference type="SAM" id="Phobius"/>
    </source>
</evidence>
<organism evidence="12 13">
    <name type="scientific">Jannaschia helgolandensis</name>
    <dbReference type="NCBI Taxonomy" id="188906"/>
    <lineage>
        <taxon>Bacteria</taxon>
        <taxon>Pseudomonadati</taxon>
        <taxon>Pseudomonadota</taxon>
        <taxon>Alphaproteobacteria</taxon>
        <taxon>Rhodobacterales</taxon>
        <taxon>Roseobacteraceae</taxon>
        <taxon>Jannaschia</taxon>
    </lineage>
</organism>
<evidence type="ECO:0000256" key="6">
    <source>
        <dbReference type="ARBA" id="ARBA00022692"/>
    </source>
</evidence>
<evidence type="ECO:0000313" key="12">
    <source>
        <dbReference type="EMBL" id="SEL61294.1"/>
    </source>
</evidence>
<dbReference type="Gene3D" id="1.20.58.340">
    <property type="entry name" value="Magnesium transport protein CorA, transmembrane region"/>
    <property type="match status" value="2"/>
</dbReference>
<sequence>MTALYGYTLSAPRRGERLSGAALESACLSSDLAWAHLSAEPEDVADAQTWLARVLPELDPSTVQALTGAGTRPRSVHVGQGAMILLRDVPDDTIEDGGDMPSLRLYVDARMVISLSRRPVGALTVQSERIASGTGAVTTGAFLHDLVEIIAERIDTTVDILTRATDTLEDALDDGRPTEDERQEATRLRRAVLGLRRHVSPQRDALEALRLLDLVPKGERRRLAELHDRHVRAVEELDLLIQRLVLAREGIAGAQAERLNRQLYILSIVSVLFLPLGFLTGLMGVNLGGIPGAGSPVAFWIFVGLLAGVFGGLGLILWRMRWL</sequence>
<evidence type="ECO:0000256" key="3">
    <source>
        <dbReference type="ARBA" id="ARBA00022448"/>
    </source>
</evidence>
<accession>A0A1H7RN97</accession>
<keyword evidence="10 11" id="KW-0472">Membrane</keyword>
<dbReference type="SUPFAM" id="SSF144083">
    <property type="entry name" value="Magnesium transport protein CorA, transmembrane region"/>
    <property type="match status" value="1"/>
</dbReference>
<evidence type="ECO:0000256" key="9">
    <source>
        <dbReference type="ARBA" id="ARBA00023065"/>
    </source>
</evidence>
<comment type="similarity">
    <text evidence="2">Belongs to the CorA metal ion transporter (MIT) (TC 1.A.35) family.</text>
</comment>